<feature type="domain" description="Type IV / VI secretion system DotU" evidence="2">
    <location>
        <begin position="37"/>
        <end position="98"/>
    </location>
</feature>
<dbReference type="Pfam" id="PF09850">
    <property type="entry name" value="DotU"/>
    <property type="match status" value="1"/>
</dbReference>
<evidence type="ECO:0000259" key="2">
    <source>
        <dbReference type="Pfam" id="PF09850"/>
    </source>
</evidence>
<organism evidence="3 4">
    <name type="scientific">Bordetella ansorpii</name>
    <dbReference type="NCBI Taxonomy" id="288768"/>
    <lineage>
        <taxon>Bacteria</taxon>
        <taxon>Pseudomonadati</taxon>
        <taxon>Pseudomonadota</taxon>
        <taxon>Betaproteobacteria</taxon>
        <taxon>Burkholderiales</taxon>
        <taxon>Alcaligenaceae</taxon>
        <taxon>Bordetella</taxon>
    </lineage>
</organism>
<accession>A0A157SHE8</accession>
<dbReference type="Gene3D" id="1.25.40.590">
    <property type="entry name" value="Type IV / VI secretion system, DotU"/>
    <property type="match status" value="1"/>
</dbReference>
<sequence length="106" mass="11578">MHASDPPFPGLLDDGAAPGGAASRLRPHEYVISGSNPLVAAANPLLDLIPQIRATSSHPSPAMLREHLVDEVRQFELRARSRPASRTKPSWARVTACARRWTKPPR</sequence>
<protein>
    <submittedName>
        <fullName evidence="3">Outer membrane protein</fullName>
    </submittedName>
</protein>
<feature type="compositionally biased region" description="Low complexity" evidence="1">
    <location>
        <begin position="10"/>
        <end position="22"/>
    </location>
</feature>
<evidence type="ECO:0000313" key="3">
    <source>
        <dbReference type="EMBL" id="SAI69878.1"/>
    </source>
</evidence>
<dbReference type="EMBL" id="FKIF01000006">
    <property type="protein sequence ID" value="SAI69878.1"/>
    <property type="molecule type" value="Genomic_DNA"/>
</dbReference>
<dbReference type="STRING" id="288768.SAMEA3906486_02764"/>
<proteinExistence type="predicted"/>
<evidence type="ECO:0000256" key="1">
    <source>
        <dbReference type="SAM" id="MobiDB-lite"/>
    </source>
</evidence>
<dbReference type="RefSeq" id="WP_231886023.1">
    <property type="nucleotide sequence ID" value="NZ_FKIF01000006.1"/>
</dbReference>
<reference evidence="3 4" key="1">
    <citation type="submission" date="2016-04" db="EMBL/GenBank/DDBJ databases">
        <authorList>
            <consortium name="Pathogen Informatics"/>
        </authorList>
    </citation>
    <scope>NUCLEOTIDE SEQUENCE [LARGE SCALE GENOMIC DNA]</scope>
    <source>
        <strain evidence="3 4">H050680373</strain>
    </source>
</reference>
<keyword evidence="4" id="KW-1185">Reference proteome</keyword>
<dbReference type="AlphaFoldDB" id="A0A157SHE8"/>
<dbReference type="InterPro" id="IPR038522">
    <property type="entry name" value="T4/T6SS_DotU_sf"/>
</dbReference>
<evidence type="ECO:0000313" key="4">
    <source>
        <dbReference type="Proteomes" id="UP000076848"/>
    </source>
</evidence>
<dbReference type="InterPro" id="IPR017732">
    <property type="entry name" value="T4/T6SS_DotU"/>
</dbReference>
<dbReference type="Proteomes" id="UP000076848">
    <property type="component" value="Unassembled WGS sequence"/>
</dbReference>
<feature type="region of interest" description="Disordered" evidence="1">
    <location>
        <begin position="1"/>
        <end position="22"/>
    </location>
</feature>
<gene>
    <name evidence="3" type="ORF">SAMEA3906486_02764</name>
</gene>
<name>A0A157SHE8_9BORD</name>